<evidence type="ECO:0000313" key="4">
    <source>
        <dbReference type="Proteomes" id="UP000318141"/>
    </source>
</evidence>
<evidence type="ECO:0000256" key="1">
    <source>
        <dbReference type="ARBA" id="ARBA00006987"/>
    </source>
</evidence>
<keyword evidence="4" id="KW-1185">Reference proteome</keyword>
<feature type="signal peptide" evidence="2">
    <location>
        <begin position="1"/>
        <end position="38"/>
    </location>
</feature>
<comment type="caution">
    <text evidence="3">The sequence shown here is derived from an EMBL/GenBank/DDBJ whole genome shotgun (WGS) entry which is preliminary data.</text>
</comment>
<dbReference type="Pfam" id="PF03401">
    <property type="entry name" value="TctC"/>
    <property type="match status" value="1"/>
</dbReference>
<gene>
    <name evidence="3" type="ORF">L602_001100000770</name>
</gene>
<dbReference type="InterPro" id="IPR042100">
    <property type="entry name" value="Bug_dom1"/>
</dbReference>
<dbReference type="EMBL" id="VLJN01000003">
    <property type="protein sequence ID" value="TWG88645.1"/>
    <property type="molecule type" value="Genomic_DNA"/>
</dbReference>
<dbReference type="PIRSF" id="PIRSF017082">
    <property type="entry name" value="YflP"/>
    <property type="match status" value="1"/>
</dbReference>
<proteinExistence type="inferred from homology"/>
<comment type="similarity">
    <text evidence="1">Belongs to the UPF0065 (bug) family.</text>
</comment>
<organism evidence="3 4">
    <name type="scientific">Cupriavidus gilardii J11</name>
    <dbReference type="NCBI Taxonomy" id="936133"/>
    <lineage>
        <taxon>Bacteria</taxon>
        <taxon>Pseudomonadati</taxon>
        <taxon>Pseudomonadota</taxon>
        <taxon>Betaproteobacteria</taxon>
        <taxon>Burkholderiales</taxon>
        <taxon>Burkholderiaceae</taxon>
        <taxon>Cupriavidus</taxon>
    </lineage>
</organism>
<dbReference type="InterPro" id="IPR005064">
    <property type="entry name" value="BUG"/>
</dbReference>
<feature type="chain" id="PRO_5022241534" evidence="2">
    <location>
        <begin position="39"/>
        <end position="345"/>
    </location>
</feature>
<dbReference type="AlphaFoldDB" id="A0A562BTP5"/>
<dbReference type="Proteomes" id="UP000318141">
    <property type="component" value="Unassembled WGS sequence"/>
</dbReference>
<protein>
    <submittedName>
        <fullName evidence="3">Tripartite-type tricarboxylate transporter receptor subunit TctC</fullName>
    </submittedName>
</protein>
<sequence>MAAPLHHALRQSFATFAAVASMAAVAVLGATASTSAHAQGRDVQRWEPSRPIRLLVPYGPGGSSDVIARAVAAEMSKGLGQAIVVENKGGGQGTIATTEAARARPDGYTLLLGHVGTLAVNPAMMPKLAYDPRRSFAPVTLLARVPMIFAVGQTVPATTLSEFVTLAKAKPGTLNYGSAGNGSAGHLAFEMLKSVAAIDVRHVPYKGTGAQINDLLAGNIDAASAGTPGLLEHARSGRVRILAVGSAHRLAVLPQVPTVAEQGYPGFESSQWFGILAPAGTPEAVIARLNDEAIKAMRSPSVQQRLQHDSSEAVGQGPAQFAAFIRSEQTRWARVVHDAGLAGSQ</sequence>
<dbReference type="SUPFAM" id="SSF53850">
    <property type="entry name" value="Periplasmic binding protein-like II"/>
    <property type="match status" value="1"/>
</dbReference>
<name>A0A562BTP5_9BURK</name>
<evidence type="ECO:0000313" key="3">
    <source>
        <dbReference type="EMBL" id="TWG88645.1"/>
    </source>
</evidence>
<keyword evidence="2" id="KW-0732">Signal</keyword>
<dbReference type="PANTHER" id="PTHR42928:SF5">
    <property type="entry name" value="BLR1237 PROTEIN"/>
    <property type="match status" value="1"/>
</dbReference>
<dbReference type="CDD" id="cd07012">
    <property type="entry name" value="PBP2_Bug_TTT"/>
    <property type="match status" value="1"/>
</dbReference>
<evidence type="ECO:0000256" key="2">
    <source>
        <dbReference type="SAM" id="SignalP"/>
    </source>
</evidence>
<dbReference type="Gene3D" id="3.40.190.150">
    <property type="entry name" value="Bordetella uptake gene, domain 1"/>
    <property type="match status" value="1"/>
</dbReference>
<keyword evidence="3" id="KW-0675">Receptor</keyword>
<dbReference type="PANTHER" id="PTHR42928">
    <property type="entry name" value="TRICARBOXYLATE-BINDING PROTEIN"/>
    <property type="match status" value="1"/>
</dbReference>
<dbReference type="Gene3D" id="3.40.190.10">
    <property type="entry name" value="Periplasmic binding protein-like II"/>
    <property type="match status" value="1"/>
</dbReference>
<accession>A0A562BTP5</accession>
<reference evidence="3 4" key="1">
    <citation type="submission" date="2019-07" db="EMBL/GenBank/DDBJ databases">
        <title>Genome sequencing of lignin-degrading bacterial isolates.</title>
        <authorList>
            <person name="Gladden J."/>
        </authorList>
    </citation>
    <scope>NUCLEOTIDE SEQUENCE [LARGE SCALE GENOMIC DNA]</scope>
    <source>
        <strain evidence="3 4">J11</strain>
    </source>
</reference>